<dbReference type="PANTHER" id="PTHR34472:SF1">
    <property type="entry name" value="SULFUR CARRIER PROTEIN THIS"/>
    <property type="match status" value="1"/>
</dbReference>
<accession>A0ABT4LM02</accession>
<organism evidence="1 2">
    <name type="scientific">Kiloniella laminariae</name>
    <dbReference type="NCBI Taxonomy" id="454162"/>
    <lineage>
        <taxon>Bacteria</taxon>
        <taxon>Pseudomonadati</taxon>
        <taxon>Pseudomonadota</taxon>
        <taxon>Alphaproteobacteria</taxon>
        <taxon>Rhodospirillales</taxon>
        <taxon>Kiloniellaceae</taxon>
        <taxon>Kiloniella</taxon>
    </lineage>
</organism>
<keyword evidence="2" id="KW-1185">Reference proteome</keyword>
<dbReference type="EMBL" id="JAPWGY010000005">
    <property type="protein sequence ID" value="MCZ4282122.1"/>
    <property type="molecule type" value="Genomic_DNA"/>
</dbReference>
<dbReference type="RefSeq" id="WP_269424268.1">
    <property type="nucleotide sequence ID" value="NZ_JAPWGY010000005.1"/>
</dbReference>
<dbReference type="Pfam" id="PF02597">
    <property type="entry name" value="ThiS"/>
    <property type="match status" value="1"/>
</dbReference>
<evidence type="ECO:0000313" key="1">
    <source>
        <dbReference type="EMBL" id="MCZ4282122.1"/>
    </source>
</evidence>
<comment type="caution">
    <text evidence="1">The sequence shown here is derived from an EMBL/GenBank/DDBJ whole genome shotgun (WGS) entry which is preliminary data.</text>
</comment>
<dbReference type="PANTHER" id="PTHR34472">
    <property type="entry name" value="SULFUR CARRIER PROTEIN THIS"/>
    <property type="match status" value="1"/>
</dbReference>
<dbReference type="InterPro" id="IPR012675">
    <property type="entry name" value="Beta-grasp_dom_sf"/>
</dbReference>
<proteinExistence type="predicted"/>
<dbReference type="NCBIfam" id="TIGR01683">
    <property type="entry name" value="thiS"/>
    <property type="match status" value="1"/>
</dbReference>
<dbReference type="Proteomes" id="UP001069802">
    <property type="component" value="Unassembled WGS sequence"/>
</dbReference>
<dbReference type="InterPro" id="IPR016155">
    <property type="entry name" value="Mopterin_synth/thiamin_S_b"/>
</dbReference>
<dbReference type="InterPro" id="IPR003749">
    <property type="entry name" value="ThiS/MoaD-like"/>
</dbReference>
<dbReference type="InterPro" id="IPR010035">
    <property type="entry name" value="Thi_S"/>
</dbReference>
<name>A0ABT4LM02_9PROT</name>
<dbReference type="SUPFAM" id="SSF54285">
    <property type="entry name" value="MoaD/ThiS"/>
    <property type="match status" value="1"/>
</dbReference>
<reference evidence="1" key="1">
    <citation type="submission" date="2022-12" db="EMBL/GenBank/DDBJ databases">
        <title>Bacterial isolates from different developmental stages of Nematostella vectensis.</title>
        <authorList>
            <person name="Fraune S."/>
        </authorList>
    </citation>
    <scope>NUCLEOTIDE SEQUENCE</scope>
    <source>
        <strain evidence="1">G21630-S1</strain>
    </source>
</reference>
<gene>
    <name evidence="1" type="primary">thiS</name>
    <name evidence="1" type="ORF">O4H49_15135</name>
</gene>
<protein>
    <submittedName>
        <fullName evidence="1">Sulfur carrier protein ThiS</fullName>
    </submittedName>
</protein>
<sequence length="65" mass="6789">MRISLNGQELETAAENLADLLNEQGYGSARVATALNGELAPASCRKEMLISQGDAIEIVAPMQGG</sequence>
<dbReference type="Gene3D" id="3.10.20.30">
    <property type="match status" value="1"/>
</dbReference>
<dbReference type="CDD" id="cd00565">
    <property type="entry name" value="Ubl_ThiS"/>
    <property type="match status" value="1"/>
</dbReference>
<evidence type="ECO:0000313" key="2">
    <source>
        <dbReference type="Proteomes" id="UP001069802"/>
    </source>
</evidence>